<comment type="caution">
    <text evidence="3">The sequence shown here is derived from an EMBL/GenBank/DDBJ whole genome shotgun (WGS) entry which is preliminary data.</text>
</comment>
<feature type="compositionally biased region" description="Basic and acidic residues" evidence="2">
    <location>
        <begin position="373"/>
        <end position="400"/>
    </location>
</feature>
<accession>A0A438CYR6</accession>
<dbReference type="Proteomes" id="UP000288805">
    <property type="component" value="Unassembled WGS sequence"/>
</dbReference>
<protein>
    <submittedName>
        <fullName evidence="3">Uncharacterized protein</fullName>
    </submittedName>
</protein>
<dbReference type="EMBL" id="QGNW01001901">
    <property type="protein sequence ID" value="RVW28355.1"/>
    <property type="molecule type" value="Genomic_DNA"/>
</dbReference>
<keyword evidence="1" id="KW-0175">Coiled coil</keyword>
<reference evidence="3 4" key="1">
    <citation type="journal article" date="2018" name="PLoS Genet.">
        <title>Population sequencing reveals clonal diversity and ancestral inbreeding in the grapevine cultivar Chardonnay.</title>
        <authorList>
            <person name="Roach M.J."/>
            <person name="Johnson D.L."/>
            <person name="Bohlmann J."/>
            <person name="van Vuuren H.J."/>
            <person name="Jones S.J."/>
            <person name="Pretorius I.S."/>
            <person name="Schmidt S.A."/>
            <person name="Borneman A.R."/>
        </authorList>
    </citation>
    <scope>NUCLEOTIDE SEQUENCE [LARGE SCALE GENOMIC DNA]</scope>
    <source>
        <strain evidence="4">cv. Chardonnay</strain>
        <tissue evidence="3">Leaf</tissue>
    </source>
</reference>
<organism evidence="3 4">
    <name type="scientific">Vitis vinifera</name>
    <name type="common">Grape</name>
    <dbReference type="NCBI Taxonomy" id="29760"/>
    <lineage>
        <taxon>Eukaryota</taxon>
        <taxon>Viridiplantae</taxon>
        <taxon>Streptophyta</taxon>
        <taxon>Embryophyta</taxon>
        <taxon>Tracheophyta</taxon>
        <taxon>Spermatophyta</taxon>
        <taxon>Magnoliopsida</taxon>
        <taxon>eudicotyledons</taxon>
        <taxon>Gunneridae</taxon>
        <taxon>Pentapetalae</taxon>
        <taxon>rosids</taxon>
        <taxon>Vitales</taxon>
        <taxon>Vitaceae</taxon>
        <taxon>Viteae</taxon>
        <taxon>Vitis</taxon>
    </lineage>
</organism>
<evidence type="ECO:0000256" key="2">
    <source>
        <dbReference type="SAM" id="MobiDB-lite"/>
    </source>
</evidence>
<feature type="region of interest" description="Disordered" evidence="2">
    <location>
        <begin position="468"/>
        <end position="487"/>
    </location>
</feature>
<sequence length="762" mass="84634">MIISFVGSDLLSPRPVLSLCRCWDGPWLVVVIACGPDRRTASCISLGESGWCGSDDDACHVSLASFGTCTFAIAVPFVGFVGSLVWVCVCGKKWLQKRLFSSSRASEVRGKAIDKLDAKEFRERFCIPNNVAIELLNGRVLVPSEKAEEKTIIFSKEQFNAGLRFPLPALFKEFLHFTKIPPVFIHPNIVRVLMGCSIINMLYNLDLTLLEVFFVYSLKKVKNDIFSMSAHLPSLQLVTELPDSTKGGATGHVVVRGAWAGLLEHPARPFSPNYSLVVPGRSGIEGPPCGLGGKGVLWLSQQIVRDRRQGEAVQDAADARNLTAVVREPQEYVINILPRKMPKEVVPGEHYTVKDFPIYEALKEADAKKRRLLLEDREKKKNEGTLRKAPGQKRDADSPPKKTPAKRRKLVKKNGKDVRSPLLPWNLLLRPLFTRRSGCALANLAEEAASVNHPDSRNPDADAAEAVCAPPWRKGSRKPESASDDPDRLALVLVTGPPSKKPRSVRNLRSGLLGRLQERQQEIEVSCSSAHDAHPEGGEVEMVTETPAVPVVVPAEVAPGEVHPAVNVEVAPGMSIRPKWSPFSYAELEEKLKQIPPGLPLVKPSAQMFEMVETLVSGLRGMANQYDLFTDLLRTTDYVKAFATRRKDAEDQLRLRLAEAEASLSTARRENEALRADLADAKAGRNQWMPREDLQLRLVAQKEELEREFAAEREEIEAEYQKQVDDTFIFGYRCCMKKNGIKRDVPSIPPGEEKKLHDKPAP</sequence>
<name>A0A438CYR6_VITVI</name>
<dbReference type="AlphaFoldDB" id="A0A438CYR6"/>
<feature type="compositionally biased region" description="Basic and acidic residues" evidence="2">
    <location>
        <begin position="477"/>
        <end position="487"/>
    </location>
</feature>
<evidence type="ECO:0000313" key="4">
    <source>
        <dbReference type="Proteomes" id="UP000288805"/>
    </source>
</evidence>
<feature type="region of interest" description="Disordered" evidence="2">
    <location>
        <begin position="741"/>
        <end position="762"/>
    </location>
</feature>
<gene>
    <name evidence="3" type="ORF">CK203_099753</name>
</gene>
<evidence type="ECO:0000256" key="1">
    <source>
        <dbReference type="SAM" id="Coils"/>
    </source>
</evidence>
<feature type="region of interest" description="Disordered" evidence="2">
    <location>
        <begin position="373"/>
        <end position="416"/>
    </location>
</feature>
<feature type="compositionally biased region" description="Basic residues" evidence="2">
    <location>
        <begin position="403"/>
        <end position="413"/>
    </location>
</feature>
<feature type="coiled-coil region" evidence="1">
    <location>
        <begin position="650"/>
        <end position="722"/>
    </location>
</feature>
<evidence type="ECO:0000313" key="3">
    <source>
        <dbReference type="EMBL" id="RVW28355.1"/>
    </source>
</evidence>
<proteinExistence type="predicted"/>